<evidence type="ECO:0000313" key="2">
    <source>
        <dbReference type="Proteomes" id="UP001595900"/>
    </source>
</evidence>
<sequence length="82" mass="9483">MREARTIGFSVLPDEADDLQEVADFYGHGNRSEFLRIAVAEYRARMREEKMQARRAEARRQLGRTLSEEEVRDLVRSALANA</sequence>
<gene>
    <name evidence="1" type="ORF">ACFOYW_06245</name>
</gene>
<proteinExistence type="predicted"/>
<name>A0ABV8Q3J5_9MICO</name>
<reference evidence="2" key="1">
    <citation type="journal article" date="2019" name="Int. J. Syst. Evol. Microbiol.">
        <title>The Global Catalogue of Microorganisms (GCM) 10K type strain sequencing project: providing services to taxonomists for standard genome sequencing and annotation.</title>
        <authorList>
            <consortium name="The Broad Institute Genomics Platform"/>
            <consortium name="The Broad Institute Genome Sequencing Center for Infectious Disease"/>
            <person name="Wu L."/>
            <person name="Ma J."/>
        </authorList>
    </citation>
    <scope>NUCLEOTIDE SEQUENCE [LARGE SCALE GENOMIC DNA]</scope>
    <source>
        <strain evidence="2">CGMCC 1.10363</strain>
    </source>
</reference>
<dbReference type="Proteomes" id="UP001595900">
    <property type="component" value="Unassembled WGS sequence"/>
</dbReference>
<evidence type="ECO:0008006" key="3">
    <source>
        <dbReference type="Google" id="ProtNLM"/>
    </source>
</evidence>
<dbReference type="EMBL" id="JBHSCN010000004">
    <property type="protein sequence ID" value="MFC4242965.1"/>
    <property type="molecule type" value="Genomic_DNA"/>
</dbReference>
<keyword evidence="2" id="KW-1185">Reference proteome</keyword>
<comment type="caution">
    <text evidence="1">The sequence shown here is derived from an EMBL/GenBank/DDBJ whole genome shotgun (WGS) entry which is preliminary data.</text>
</comment>
<dbReference type="RefSeq" id="WP_390227929.1">
    <property type="nucleotide sequence ID" value="NZ_JBHSCN010000004.1"/>
</dbReference>
<evidence type="ECO:0000313" key="1">
    <source>
        <dbReference type="EMBL" id="MFC4242965.1"/>
    </source>
</evidence>
<protein>
    <recommendedName>
        <fullName evidence="3">Ribbon-helix-helix protein, CopG family</fullName>
    </recommendedName>
</protein>
<organism evidence="1 2">
    <name type="scientific">Gryllotalpicola reticulitermitis</name>
    <dbReference type="NCBI Taxonomy" id="1184153"/>
    <lineage>
        <taxon>Bacteria</taxon>
        <taxon>Bacillati</taxon>
        <taxon>Actinomycetota</taxon>
        <taxon>Actinomycetes</taxon>
        <taxon>Micrococcales</taxon>
        <taxon>Microbacteriaceae</taxon>
        <taxon>Gryllotalpicola</taxon>
    </lineage>
</organism>
<accession>A0ABV8Q3J5</accession>